<dbReference type="InterPro" id="IPR011990">
    <property type="entry name" value="TPR-like_helical_dom_sf"/>
</dbReference>
<gene>
    <name evidence="3" type="ORF">CTAYLR_010448</name>
</gene>
<dbReference type="Gene3D" id="1.25.40.10">
    <property type="entry name" value="Tetratricopeptide repeat domain"/>
    <property type="match status" value="1"/>
</dbReference>
<sequence length="621" mass="69049">MFFFLIIIIIISLAASALAAAETSSIFEEIRGTLSAGERALQSQRWREASEFYEHALERMRRNSLLLNVAAESQLYNNVGWAAFKLGDYERALRRFEAGARSCDVALDEGFSECADKVYENLHELLHKSLGRRKAAIAWMRQGVAATTTAGRGGDVVRARLGYLLLLEDDLDEAERVLSPLLAKSSTAARSVQQEAAAYVAWARALRRDWPSASDWFATSARLSLLPENSSEQKAISWRIQEGWFPPTSWRVHPLTTADVRVRLVEIPDAHLSGEDGAALWRGNVIFAGEHSCSGALPSDWGVPSEYRAERAPPAILLFDMREGHKMFWHHQTETVTKLCVLLSRIFDRNAMPPPGLPADTRTSLAAAVVVFPMTLGPTIGALLMRGHKTLRALNATNRLKGYEHKKGRAFRFDRAFLIDWPTPAAARWTPSSSSSSSYRRYHDSIFRLHYVPAPLLRLQAAFLKRAFPATTESTSFVLWYSRADCDKRHVVSEDAIVRALEDKFRGHYEVKTWRGGVTPDVERAARDWSRAALVLGPHGAGLANFVHCAKGTPILVLPARDAVGVPSSSDDYFLHAAKALGLRLQFLYIDSYPPLFFNYSAFSPAQIDAIVDAADAALSH</sequence>
<accession>A0AAD7U6R2</accession>
<proteinExistence type="predicted"/>
<protein>
    <recommendedName>
        <fullName evidence="2">Glycosyltransferase 61 catalytic domain-containing protein</fullName>
    </recommendedName>
</protein>
<feature type="chain" id="PRO_5042265811" description="Glycosyltransferase 61 catalytic domain-containing protein" evidence="1">
    <location>
        <begin position="20"/>
        <end position="621"/>
    </location>
</feature>
<dbReference type="InterPro" id="IPR049625">
    <property type="entry name" value="Glyco_transf_61_cat"/>
</dbReference>
<feature type="signal peptide" evidence="1">
    <location>
        <begin position="1"/>
        <end position="19"/>
    </location>
</feature>
<evidence type="ECO:0000313" key="3">
    <source>
        <dbReference type="EMBL" id="KAJ8598855.1"/>
    </source>
</evidence>
<dbReference type="SUPFAM" id="SSF48452">
    <property type="entry name" value="TPR-like"/>
    <property type="match status" value="1"/>
</dbReference>
<feature type="domain" description="Glycosyltransferase 61 catalytic" evidence="2">
    <location>
        <begin position="449"/>
        <end position="555"/>
    </location>
</feature>
<evidence type="ECO:0000256" key="1">
    <source>
        <dbReference type="SAM" id="SignalP"/>
    </source>
</evidence>
<dbReference type="Pfam" id="PF04577">
    <property type="entry name" value="Glyco_transf_61"/>
    <property type="match status" value="1"/>
</dbReference>
<evidence type="ECO:0000313" key="4">
    <source>
        <dbReference type="Proteomes" id="UP001230188"/>
    </source>
</evidence>
<name>A0AAD7U6R2_9STRA</name>
<keyword evidence="4" id="KW-1185">Reference proteome</keyword>
<dbReference type="AlphaFoldDB" id="A0AAD7U6R2"/>
<reference evidence="3" key="1">
    <citation type="submission" date="2023-01" db="EMBL/GenBank/DDBJ databases">
        <title>Metagenome sequencing of chrysophaentin producing Chrysophaeum taylorii.</title>
        <authorList>
            <person name="Davison J."/>
            <person name="Bewley C."/>
        </authorList>
    </citation>
    <scope>NUCLEOTIDE SEQUENCE</scope>
    <source>
        <strain evidence="3">NIES-1699</strain>
    </source>
</reference>
<dbReference type="Proteomes" id="UP001230188">
    <property type="component" value="Unassembled WGS sequence"/>
</dbReference>
<organism evidence="3 4">
    <name type="scientific">Chrysophaeum taylorii</name>
    <dbReference type="NCBI Taxonomy" id="2483200"/>
    <lineage>
        <taxon>Eukaryota</taxon>
        <taxon>Sar</taxon>
        <taxon>Stramenopiles</taxon>
        <taxon>Ochrophyta</taxon>
        <taxon>Pelagophyceae</taxon>
        <taxon>Pelagomonadales</taxon>
        <taxon>Pelagomonadaceae</taxon>
        <taxon>Chrysophaeum</taxon>
    </lineage>
</organism>
<dbReference type="GO" id="GO:0016757">
    <property type="term" value="F:glycosyltransferase activity"/>
    <property type="evidence" value="ECO:0007669"/>
    <property type="project" value="InterPro"/>
</dbReference>
<keyword evidence="1" id="KW-0732">Signal</keyword>
<evidence type="ECO:0000259" key="2">
    <source>
        <dbReference type="Pfam" id="PF04577"/>
    </source>
</evidence>
<comment type="caution">
    <text evidence="3">The sequence shown here is derived from an EMBL/GenBank/DDBJ whole genome shotgun (WGS) entry which is preliminary data.</text>
</comment>
<dbReference type="EMBL" id="JAQMWT010000633">
    <property type="protein sequence ID" value="KAJ8598855.1"/>
    <property type="molecule type" value="Genomic_DNA"/>
</dbReference>